<evidence type="ECO:0000256" key="8">
    <source>
        <dbReference type="ARBA" id="ARBA00023295"/>
    </source>
</evidence>
<dbReference type="EC" id="3.2.1.8" evidence="3"/>
<reference evidence="14" key="1">
    <citation type="journal article" date="2023" name="Commun. Biol.">
        <title>Genome analysis of Parmales, the sister group of diatoms, reveals the evolutionary specialization of diatoms from phago-mixotrophs to photoautotrophs.</title>
        <authorList>
            <person name="Ban H."/>
            <person name="Sato S."/>
            <person name="Yoshikawa S."/>
            <person name="Yamada K."/>
            <person name="Nakamura Y."/>
            <person name="Ichinomiya M."/>
            <person name="Sato N."/>
            <person name="Blanc-Mathieu R."/>
            <person name="Endo H."/>
            <person name="Kuwata A."/>
            <person name="Ogata H."/>
        </authorList>
    </citation>
    <scope>NUCLEOTIDE SEQUENCE [LARGE SCALE GENOMIC DNA]</scope>
    <source>
        <strain evidence="14">NIES 3699</strain>
    </source>
</reference>
<evidence type="ECO:0000256" key="3">
    <source>
        <dbReference type="ARBA" id="ARBA00012590"/>
    </source>
</evidence>
<keyword evidence="7" id="KW-0119">Carbohydrate metabolism</keyword>
<accession>A0A9W7BCL0</accession>
<dbReference type="SMART" id="SM00633">
    <property type="entry name" value="Glyco_10"/>
    <property type="match status" value="1"/>
</dbReference>
<evidence type="ECO:0000256" key="2">
    <source>
        <dbReference type="ARBA" id="ARBA00007495"/>
    </source>
</evidence>
<feature type="active site" description="Nucleophile" evidence="10">
    <location>
        <position position="267"/>
    </location>
</feature>
<evidence type="ECO:0000259" key="12">
    <source>
        <dbReference type="PROSITE" id="PS51760"/>
    </source>
</evidence>
<dbReference type="PANTHER" id="PTHR31490">
    <property type="entry name" value="GLYCOSYL HYDROLASE"/>
    <property type="match status" value="1"/>
</dbReference>
<dbReference type="GO" id="GO:0031176">
    <property type="term" value="F:endo-1,4-beta-xylanase activity"/>
    <property type="evidence" value="ECO:0007669"/>
    <property type="project" value="UniProtKB-EC"/>
</dbReference>
<dbReference type="InterPro" id="IPR017853">
    <property type="entry name" value="GH"/>
</dbReference>
<protein>
    <recommendedName>
        <fullName evidence="3">endo-1,4-beta-xylanase</fullName>
        <ecNumber evidence="3">3.2.1.8</ecNumber>
    </recommendedName>
</protein>
<dbReference type="InterPro" id="IPR001000">
    <property type="entry name" value="GH10_dom"/>
</dbReference>
<keyword evidence="14" id="KW-1185">Reference proteome</keyword>
<organism evidence="13 14">
    <name type="scientific">Triparma verrucosa</name>
    <dbReference type="NCBI Taxonomy" id="1606542"/>
    <lineage>
        <taxon>Eukaryota</taxon>
        <taxon>Sar</taxon>
        <taxon>Stramenopiles</taxon>
        <taxon>Ochrophyta</taxon>
        <taxon>Bolidophyceae</taxon>
        <taxon>Parmales</taxon>
        <taxon>Triparmaceae</taxon>
        <taxon>Triparma</taxon>
    </lineage>
</organism>
<evidence type="ECO:0000313" key="13">
    <source>
        <dbReference type="EMBL" id="GMH85222.1"/>
    </source>
</evidence>
<evidence type="ECO:0000256" key="4">
    <source>
        <dbReference type="ARBA" id="ARBA00022651"/>
    </source>
</evidence>
<keyword evidence="8" id="KW-0326">Glycosidase</keyword>
<dbReference type="PANTHER" id="PTHR31490:SF88">
    <property type="entry name" value="BETA-XYLANASE"/>
    <property type="match status" value="1"/>
</dbReference>
<keyword evidence="5 11" id="KW-0732">Signal</keyword>
<dbReference type="SUPFAM" id="SSF51445">
    <property type="entry name" value="(Trans)glycosidases"/>
    <property type="match status" value="1"/>
</dbReference>
<evidence type="ECO:0000256" key="1">
    <source>
        <dbReference type="ARBA" id="ARBA00000681"/>
    </source>
</evidence>
<dbReference type="GO" id="GO:0045493">
    <property type="term" value="P:xylan catabolic process"/>
    <property type="evidence" value="ECO:0007669"/>
    <property type="project" value="UniProtKB-KW"/>
</dbReference>
<evidence type="ECO:0000256" key="11">
    <source>
        <dbReference type="SAM" id="SignalP"/>
    </source>
</evidence>
<comment type="similarity">
    <text evidence="2">Belongs to the glycosyl hydrolase 10 (cellulase F) family.</text>
</comment>
<dbReference type="InterPro" id="IPR031158">
    <property type="entry name" value="GH10_AS"/>
</dbReference>
<name>A0A9W7BCL0_9STRA</name>
<dbReference type="AlphaFoldDB" id="A0A9W7BCL0"/>
<keyword evidence="9" id="KW-0624">Polysaccharide degradation</keyword>
<dbReference type="EMBL" id="BRXX01000046">
    <property type="protein sequence ID" value="GMH85222.1"/>
    <property type="molecule type" value="Genomic_DNA"/>
</dbReference>
<evidence type="ECO:0000256" key="7">
    <source>
        <dbReference type="ARBA" id="ARBA00023277"/>
    </source>
</evidence>
<evidence type="ECO:0000256" key="5">
    <source>
        <dbReference type="ARBA" id="ARBA00022729"/>
    </source>
</evidence>
<dbReference type="InterPro" id="IPR044846">
    <property type="entry name" value="GH10"/>
</dbReference>
<comment type="catalytic activity">
    <reaction evidence="1">
        <text>Endohydrolysis of (1-&gt;4)-beta-D-xylosidic linkages in xylans.</text>
        <dbReference type="EC" id="3.2.1.8"/>
    </reaction>
</comment>
<dbReference type="Proteomes" id="UP001165160">
    <property type="component" value="Unassembled WGS sequence"/>
</dbReference>
<dbReference type="PROSITE" id="PS00591">
    <property type="entry name" value="GH10_1"/>
    <property type="match status" value="1"/>
</dbReference>
<feature type="chain" id="PRO_5041000519" description="endo-1,4-beta-xylanase" evidence="11">
    <location>
        <begin position="16"/>
        <end position="351"/>
    </location>
</feature>
<comment type="caution">
    <text evidence="13">The sequence shown here is derived from an EMBL/GenBank/DDBJ whole genome shotgun (WGS) entry which is preliminary data.</text>
</comment>
<feature type="signal peptide" evidence="11">
    <location>
        <begin position="1"/>
        <end position="15"/>
    </location>
</feature>
<keyword evidence="4" id="KW-0858">Xylan degradation</keyword>
<sequence length="351" mass="38800">MKLLLATSILTGVSGSETFRDALSNISGKTTTKYVGAAVNEGFFDDAHYKETSSDYYNLVTAENSCKFSAVQKTQGTFDFASCDQVAQFAEDNDMAFRGHNTCWGVYNPSWLDNGNFTSSELEDILENHVTTVLDHYQGKAVAWDIVNEAISDSAPYDFKANTWNNITADADGINTNYIDVAFRAARKADPNAKLFYNDYNVASSQGWSQGKSDAMYNMVKSMLDRGVPIDGVGLQMHVGTGYDLVDGVIANMERYGALGLEVHITELDLVCSQKNGYDCVWSDDMEQQQGELYATLLKACLDTDACTNFETWGFTDAHSWLEDGTHPLPFDENYNQKKAVGSMLDILTGY</sequence>
<gene>
    <name evidence="13" type="ORF">TrVE_jg13612</name>
</gene>
<feature type="domain" description="GH10" evidence="12">
    <location>
        <begin position="24"/>
        <end position="347"/>
    </location>
</feature>
<dbReference type="PROSITE" id="PS51760">
    <property type="entry name" value="GH10_2"/>
    <property type="match status" value="1"/>
</dbReference>
<dbReference type="Gene3D" id="3.20.20.80">
    <property type="entry name" value="Glycosidases"/>
    <property type="match status" value="1"/>
</dbReference>
<evidence type="ECO:0000256" key="6">
    <source>
        <dbReference type="ARBA" id="ARBA00022801"/>
    </source>
</evidence>
<evidence type="ECO:0000313" key="14">
    <source>
        <dbReference type="Proteomes" id="UP001165160"/>
    </source>
</evidence>
<evidence type="ECO:0000256" key="9">
    <source>
        <dbReference type="ARBA" id="ARBA00023326"/>
    </source>
</evidence>
<keyword evidence="6" id="KW-0378">Hydrolase</keyword>
<dbReference type="PRINTS" id="PR00134">
    <property type="entry name" value="GLHYDRLASE10"/>
</dbReference>
<dbReference type="Pfam" id="PF00331">
    <property type="entry name" value="Glyco_hydro_10"/>
    <property type="match status" value="1"/>
</dbReference>
<proteinExistence type="inferred from homology"/>
<evidence type="ECO:0000256" key="10">
    <source>
        <dbReference type="PROSITE-ProRule" id="PRU10061"/>
    </source>
</evidence>